<keyword evidence="2" id="KW-1185">Reference proteome</keyword>
<protein>
    <submittedName>
        <fullName evidence="1">Uncharacterized protein</fullName>
    </submittedName>
</protein>
<proteinExistence type="predicted"/>
<accession>A0AAV5MV76</accession>
<feature type="non-terminal residue" evidence="1">
    <location>
        <position position="1"/>
    </location>
</feature>
<sequence>WDRSEAVGMGGHMVGLKG</sequence>
<gene>
    <name evidence="1" type="ORF">SLEP1_g59444</name>
</gene>
<evidence type="ECO:0000313" key="2">
    <source>
        <dbReference type="Proteomes" id="UP001054252"/>
    </source>
</evidence>
<organism evidence="1 2">
    <name type="scientific">Rubroshorea leprosula</name>
    <dbReference type="NCBI Taxonomy" id="152421"/>
    <lineage>
        <taxon>Eukaryota</taxon>
        <taxon>Viridiplantae</taxon>
        <taxon>Streptophyta</taxon>
        <taxon>Embryophyta</taxon>
        <taxon>Tracheophyta</taxon>
        <taxon>Spermatophyta</taxon>
        <taxon>Magnoliopsida</taxon>
        <taxon>eudicotyledons</taxon>
        <taxon>Gunneridae</taxon>
        <taxon>Pentapetalae</taxon>
        <taxon>rosids</taxon>
        <taxon>malvids</taxon>
        <taxon>Malvales</taxon>
        <taxon>Dipterocarpaceae</taxon>
        <taxon>Rubroshorea</taxon>
    </lineage>
</organism>
<dbReference type="EMBL" id="BPVZ01000906">
    <property type="protein sequence ID" value="GKV52889.1"/>
    <property type="molecule type" value="Genomic_DNA"/>
</dbReference>
<reference evidence="1 2" key="1">
    <citation type="journal article" date="2021" name="Commun. Biol.">
        <title>The genome of Shorea leprosula (Dipterocarpaceae) highlights the ecological relevance of drought in aseasonal tropical rainforests.</title>
        <authorList>
            <person name="Ng K.K.S."/>
            <person name="Kobayashi M.J."/>
            <person name="Fawcett J.A."/>
            <person name="Hatakeyama M."/>
            <person name="Paape T."/>
            <person name="Ng C.H."/>
            <person name="Ang C.C."/>
            <person name="Tnah L.H."/>
            <person name="Lee C.T."/>
            <person name="Nishiyama T."/>
            <person name="Sese J."/>
            <person name="O'Brien M.J."/>
            <person name="Copetti D."/>
            <person name="Mohd Noor M.I."/>
            <person name="Ong R.C."/>
            <person name="Putra M."/>
            <person name="Sireger I.Z."/>
            <person name="Indrioko S."/>
            <person name="Kosugi Y."/>
            <person name="Izuno A."/>
            <person name="Isagi Y."/>
            <person name="Lee S.L."/>
            <person name="Shimizu K.K."/>
        </authorList>
    </citation>
    <scope>NUCLEOTIDE SEQUENCE [LARGE SCALE GENOMIC DNA]</scope>
    <source>
        <strain evidence="1">214</strain>
    </source>
</reference>
<dbReference type="Proteomes" id="UP001054252">
    <property type="component" value="Unassembled WGS sequence"/>
</dbReference>
<name>A0AAV5MV76_9ROSI</name>
<comment type="caution">
    <text evidence="1">The sequence shown here is derived from an EMBL/GenBank/DDBJ whole genome shotgun (WGS) entry which is preliminary data.</text>
</comment>
<evidence type="ECO:0000313" key="1">
    <source>
        <dbReference type="EMBL" id="GKV52889.1"/>
    </source>
</evidence>
<dbReference type="AlphaFoldDB" id="A0AAV5MV76"/>